<feature type="compositionally biased region" description="Basic and acidic residues" evidence="1">
    <location>
        <begin position="32"/>
        <end position="54"/>
    </location>
</feature>
<name>M4BTK8_HYAAE</name>
<proteinExistence type="predicted"/>
<accession>M4BTK8</accession>
<reference evidence="2" key="2">
    <citation type="submission" date="2015-06" db="UniProtKB">
        <authorList>
            <consortium name="EnsemblProtists"/>
        </authorList>
    </citation>
    <scope>IDENTIFICATION</scope>
    <source>
        <strain evidence="2">Emoy2</strain>
    </source>
</reference>
<dbReference type="Proteomes" id="UP000011713">
    <property type="component" value="Unassembled WGS sequence"/>
</dbReference>
<evidence type="ECO:0000313" key="2">
    <source>
        <dbReference type="EnsemblProtists" id="HpaP809793"/>
    </source>
</evidence>
<sequence>MDPSFRTFLVKTAPTLSAPVMHHQPSSSSRPDFYEDDVKEKRSSFDIDDMRETEAQSTSIDLSHRLDSEPSFPPYNATDSYANTVTSPQSNVRSTSLRRPGSKLNSVHLSGRSDSGRCVNDSAGSYTDRYESEAPRQTYGSVISNQTILESGGHTLRRYPSLVH</sequence>
<keyword evidence="3" id="KW-1185">Reference proteome</keyword>
<dbReference type="InParanoid" id="M4BTK8"/>
<dbReference type="EMBL" id="JH597849">
    <property type="status" value="NOT_ANNOTATED_CDS"/>
    <property type="molecule type" value="Genomic_DNA"/>
</dbReference>
<protein>
    <submittedName>
        <fullName evidence="2">Uncharacterized protein</fullName>
    </submittedName>
</protein>
<dbReference type="AlphaFoldDB" id="M4BTK8"/>
<reference evidence="3" key="1">
    <citation type="journal article" date="2010" name="Science">
        <title>Signatures of adaptation to obligate biotrophy in the Hyaloperonospora arabidopsidis genome.</title>
        <authorList>
            <person name="Baxter L."/>
            <person name="Tripathy S."/>
            <person name="Ishaque N."/>
            <person name="Boot N."/>
            <person name="Cabral A."/>
            <person name="Kemen E."/>
            <person name="Thines M."/>
            <person name="Ah-Fong A."/>
            <person name="Anderson R."/>
            <person name="Badejoko W."/>
            <person name="Bittner-Eddy P."/>
            <person name="Boore J.L."/>
            <person name="Chibucos M.C."/>
            <person name="Coates M."/>
            <person name="Dehal P."/>
            <person name="Delehaunty K."/>
            <person name="Dong S."/>
            <person name="Downton P."/>
            <person name="Dumas B."/>
            <person name="Fabro G."/>
            <person name="Fronick C."/>
            <person name="Fuerstenberg S.I."/>
            <person name="Fulton L."/>
            <person name="Gaulin E."/>
            <person name="Govers F."/>
            <person name="Hughes L."/>
            <person name="Humphray S."/>
            <person name="Jiang R.H."/>
            <person name="Judelson H."/>
            <person name="Kamoun S."/>
            <person name="Kyung K."/>
            <person name="Meijer H."/>
            <person name="Minx P."/>
            <person name="Morris P."/>
            <person name="Nelson J."/>
            <person name="Phuntumart V."/>
            <person name="Qutob D."/>
            <person name="Rehmany A."/>
            <person name="Rougon-Cardoso A."/>
            <person name="Ryden P."/>
            <person name="Torto-Alalibo T."/>
            <person name="Studholme D."/>
            <person name="Wang Y."/>
            <person name="Win J."/>
            <person name="Wood J."/>
            <person name="Clifton S.W."/>
            <person name="Rogers J."/>
            <person name="Van den Ackerveken G."/>
            <person name="Jones J.D."/>
            <person name="McDowell J.M."/>
            <person name="Beynon J."/>
            <person name="Tyler B.M."/>
        </authorList>
    </citation>
    <scope>NUCLEOTIDE SEQUENCE [LARGE SCALE GENOMIC DNA]</scope>
    <source>
        <strain evidence="3">Emoy2</strain>
    </source>
</reference>
<dbReference type="EnsemblProtists" id="HpaT809793">
    <property type="protein sequence ID" value="HpaP809793"/>
    <property type="gene ID" value="HpaG809793"/>
</dbReference>
<organism evidence="2 3">
    <name type="scientific">Hyaloperonospora arabidopsidis (strain Emoy2)</name>
    <name type="common">Downy mildew agent</name>
    <name type="synonym">Peronospora arabidopsidis</name>
    <dbReference type="NCBI Taxonomy" id="559515"/>
    <lineage>
        <taxon>Eukaryota</taxon>
        <taxon>Sar</taxon>
        <taxon>Stramenopiles</taxon>
        <taxon>Oomycota</taxon>
        <taxon>Peronosporomycetes</taxon>
        <taxon>Peronosporales</taxon>
        <taxon>Peronosporaceae</taxon>
        <taxon>Hyaloperonospora</taxon>
    </lineage>
</organism>
<evidence type="ECO:0000313" key="3">
    <source>
        <dbReference type="Proteomes" id="UP000011713"/>
    </source>
</evidence>
<feature type="region of interest" description="Disordered" evidence="1">
    <location>
        <begin position="1"/>
        <end position="132"/>
    </location>
</feature>
<dbReference type="eggNOG" id="ENOG502RYFI">
    <property type="taxonomic scope" value="Eukaryota"/>
</dbReference>
<dbReference type="HOGENOM" id="CLU_1622158_0_0_1"/>
<evidence type="ECO:0000256" key="1">
    <source>
        <dbReference type="SAM" id="MobiDB-lite"/>
    </source>
</evidence>
<feature type="compositionally biased region" description="Polar residues" evidence="1">
    <location>
        <begin position="77"/>
        <end position="108"/>
    </location>
</feature>
<dbReference type="VEuPathDB" id="FungiDB:HpaG809793"/>